<evidence type="ECO:0000313" key="1">
    <source>
        <dbReference type="EMBL" id="OCH92821.1"/>
    </source>
</evidence>
<organism evidence="1 2">
    <name type="scientific">Obba rivulosa</name>
    <dbReference type="NCBI Taxonomy" id="1052685"/>
    <lineage>
        <taxon>Eukaryota</taxon>
        <taxon>Fungi</taxon>
        <taxon>Dikarya</taxon>
        <taxon>Basidiomycota</taxon>
        <taxon>Agaricomycotina</taxon>
        <taxon>Agaricomycetes</taxon>
        <taxon>Polyporales</taxon>
        <taxon>Gelatoporiaceae</taxon>
        <taxon>Obba</taxon>
    </lineage>
</organism>
<dbReference type="AlphaFoldDB" id="A0A8E2AXM2"/>
<sequence length="361" mass="40628">MELPQEAYNLIVKHVGTRSDLAALCTVSKAFQRAAERALYNTLDLHGQIQTVIVCDVLSRTHRIAILVSALSIFAQDEDNNDGEMESSMNIFWTSIANALQGTTRLRFLNLYTDGGVEMATAWILDGCSFQLRNFHCDLAWDGHLVSFLATQSRLTNLYLVDYKDDTPISTSVNFLPRLSILECTFTEAAVALVPARPITRLKTCFSRSNIDGKRLEMRALFSSLRLSRKTLRSLDIADSSYTAEFSSELLASLAHSVHVYDVRYLGTLVLPIGGRERLEFYGLLMRFSKLRCIEVDVSEWEPPPTHPAAMRALACELRLYCSTVTCVVFVYDFERLSVSVVDNLCVPDDDIVADNLWREV</sequence>
<reference evidence="1 2" key="1">
    <citation type="submission" date="2016-07" db="EMBL/GenBank/DDBJ databases">
        <title>Draft genome of the white-rot fungus Obba rivulosa 3A-2.</title>
        <authorList>
            <consortium name="DOE Joint Genome Institute"/>
            <person name="Miettinen O."/>
            <person name="Riley R."/>
            <person name="Acob R."/>
            <person name="Barry K."/>
            <person name="Cullen D."/>
            <person name="De Vries R."/>
            <person name="Hainaut M."/>
            <person name="Hatakka A."/>
            <person name="Henrissat B."/>
            <person name="Hilden K."/>
            <person name="Kuo R."/>
            <person name="Labutti K."/>
            <person name="Lipzen A."/>
            <person name="Makela M.R."/>
            <person name="Sandor L."/>
            <person name="Spatafora J.W."/>
            <person name="Grigoriev I.V."/>
            <person name="Hibbett D.S."/>
        </authorList>
    </citation>
    <scope>NUCLEOTIDE SEQUENCE [LARGE SCALE GENOMIC DNA]</scope>
    <source>
        <strain evidence="1 2">3A-2</strain>
    </source>
</reference>
<evidence type="ECO:0000313" key="2">
    <source>
        <dbReference type="Proteomes" id="UP000250043"/>
    </source>
</evidence>
<accession>A0A8E2AXM2</accession>
<proteinExistence type="predicted"/>
<keyword evidence="2" id="KW-1185">Reference proteome</keyword>
<dbReference type="OrthoDB" id="3188866at2759"/>
<dbReference type="Proteomes" id="UP000250043">
    <property type="component" value="Unassembled WGS sequence"/>
</dbReference>
<name>A0A8E2AXM2_9APHY</name>
<dbReference type="EMBL" id="KV722363">
    <property type="protein sequence ID" value="OCH92821.1"/>
    <property type="molecule type" value="Genomic_DNA"/>
</dbReference>
<evidence type="ECO:0008006" key="3">
    <source>
        <dbReference type="Google" id="ProtNLM"/>
    </source>
</evidence>
<protein>
    <recommendedName>
        <fullName evidence="3">F-box domain-containing protein</fullName>
    </recommendedName>
</protein>
<gene>
    <name evidence="1" type="ORF">OBBRIDRAFT_811454</name>
</gene>